<feature type="domain" description="Glycosyl transferase family 1" evidence="2">
    <location>
        <begin position="891"/>
        <end position="1056"/>
    </location>
</feature>
<dbReference type="InterPro" id="IPR001296">
    <property type="entry name" value="Glyco_trans_1"/>
</dbReference>
<dbReference type="InterPro" id="IPR029044">
    <property type="entry name" value="Nucleotide-diphossugar_trans"/>
</dbReference>
<dbReference type="Gene3D" id="3.40.50.2000">
    <property type="entry name" value="Glycogen Phosphorylase B"/>
    <property type="match status" value="3"/>
</dbReference>
<gene>
    <name evidence="5" type="ORF">WS72_04000</name>
</gene>
<dbReference type="Pfam" id="PF00534">
    <property type="entry name" value="Glycos_transf_1"/>
    <property type="match status" value="2"/>
</dbReference>
<dbReference type="Pfam" id="PF00535">
    <property type="entry name" value="Glycos_transf_2"/>
    <property type="match status" value="1"/>
</dbReference>
<dbReference type="SUPFAM" id="SSF53756">
    <property type="entry name" value="UDP-Glycosyltransferase/glycogen phosphorylase"/>
    <property type="match status" value="2"/>
</dbReference>
<feature type="domain" description="Glycosyltransferase 2-like" evidence="3">
    <location>
        <begin position="354"/>
        <end position="501"/>
    </location>
</feature>
<dbReference type="GO" id="GO:0016740">
    <property type="term" value="F:transferase activity"/>
    <property type="evidence" value="ECO:0007669"/>
    <property type="project" value="UniProtKB-KW"/>
</dbReference>
<organism evidence="5 6">
    <name type="scientific">Burkholderia savannae</name>
    <dbReference type="NCBI Taxonomy" id="1637837"/>
    <lineage>
        <taxon>Bacteria</taxon>
        <taxon>Pseudomonadati</taxon>
        <taxon>Pseudomonadota</taxon>
        <taxon>Betaproteobacteria</taxon>
        <taxon>Burkholderiales</taxon>
        <taxon>Burkholderiaceae</taxon>
        <taxon>Burkholderia</taxon>
        <taxon>pseudomallei group</taxon>
    </lineage>
</organism>
<reference evidence="5 6" key="1">
    <citation type="submission" date="2015-11" db="EMBL/GenBank/DDBJ databases">
        <authorList>
            <person name="Sahl J."/>
            <person name="Wagner D."/>
            <person name="Keim P."/>
        </authorList>
    </citation>
    <scope>NUCLEOTIDE SEQUENCE [LARGE SCALE GENOMIC DNA]</scope>
    <source>
        <strain evidence="5 6">BDU18</strain>
    </source>
</reference>
<dbReference type="InterPro" id="IPR028098">
    <property type="entry name" value="Glyco_trans_4-like_N"/>
</dbReference>
<dbReference type="PANTHER" id="PTHR46401:SF2">
    <property type="entry name" value="GLYCOSYLTRANSFERASE WBBK-RELATED"/>
    <property type="match status" value="1"/>
</dbReference>
<dbReference type="PANTHER" id="PTHR46401">
    <property type="entry name" value="GLYCOSYLTRANSFERASE WBBK-RELATED"/>
    <property type="match status" value="1"/>
</dbReference>
<evidence type="ECO:0000259" key="4">
    <source>
        <dbReference type="Pfam" id="PF13439"/>
    </source>
</evidence>
<dbReference type="Proteomes" id="UP000070255">
    <property type="component" value="Unassembled WGS sequence"/>
</dbReference>
<dbReference type="SUPFAM" id="SSF53448">
    <property type="entry name" value="Nucleotide-diphospho-sugar transferases"/>
    <property type="match status" value="1"/>
</dbReference>
<evidence type="ECO:0000259" key="3">
    <source>
        <dbReference type="Pfam" id="PF00535"/>
    </source>
</evidence>
<sequence length="1080" mass="121082">MVQVTEALDFGDAVSSHVIELDKLMKGWGLDAAICSKWHHDRVAHHRHDIDDLRLTERDVVIYHFYGFSEYALDAVLSQYCTKILVYHNVTPHDFFEKGSKFHQFCLKGRQQLKEAIGSFHCFWGDSEFNLSELRELGASSQKCFVVPIIVPSRDRRGAQRAREPGSWLFLGRIAPNKRQVELVRAFARMHASKPDLARVLYIVGGYEVDDPYFQTLMREIDSLKIRDRIKLTGKISDEEREDIFSRVEVFASMSAHEGFGAPLIEAPLRDVPVAALEKAAVGETMGGVPGLARDGDALIALIERFMSDDAFRAAALLAQQHNARRFTPEAVARSLFTALRAVLPARRHFKTVSVVVCTYNRRDHLERCLDYLRHQTCPDFEVIVVDGPSDDGTRELLDRQAAYVKIARNPERNLAISRNLGIDLADGDIVAFIDDDAIPFDDWIDAILREYNARPLTTAGLGGPAYYAGSFWFQAEDNGINRFSEAKVNIDSDDIGKHGWYRYNTGTNATFVRRHLDAVDGFDEQFDYYLDEAELCFRLQQSNTLIGYSPEVIVRHEFAQSHNRGGKYNYNWATICKNTAYFIAAYSGLSQADLRSYIETRMKAERVAPLDAAVNSGDLPAVDRDRHVQAIWRGVEQGLADAKHHPRTRKLAPSPGAFKPYRVTASYPRVGMEVKRLHVCIVTKEFPPFAGNGGVGTLYYHLASELLLMGHEVSIITPSGEDKVHRQGRFSVYFSKVQPDAWVDGLDRGFTGNLQWSLSALSALAKLHRERPIDVVDSSLWDSEALAFSLLPKTARPPLVLRLVTPFPVTSRINGWSVPGDVTELFVEAERTLLNNANAVVPISESIAWTVEKEHGVQRDVRWHMAHCGIAYWPFFDVNQGYAEFREFEKVSRQTLDSANLVVFVGRLERRKGIDLLLGGAQRILDADPRAHLLVAGRDPEGWAQRAVHMLSPAVRDRIHFLGEVSDATRDKLLARAHCLVFPSRYESFGLVPLEAFVHGVPVIASRSGAIPEVVAHESCGLLFDPEDHDSLADNVIRVLNEPGLRARLSEGARSQIRRFSSRASAAGAVGVYVDLIAV</sequence>
<proteinExistence type="predicted"/>
<protein>
    <submittedName>
        <fullName evidence="5">Group 1 glycosyl transferase</fullName>
    </submittedName>
</protein>
<feature type="domain" description="Glycosyltransferase subfamily 4-like N-terminal" evidence="4">
    <location>
        <begin position="694"/>
        <end position="871"/>
    </location>
</feature>
<comment type="caution">
    <text evidence="5">The sequence shown here is derived from an EMBL/GenBank/DDBJ whole genome shotgun (WGS) entry which is preliminary data.</text>
</comment>
<name>A0ABR5TAU7_9BURK</name>
<dbReference type="InterPro" id="IPR001173">
    <property type="entry name" value="Glyco_trans_2-like"/>
</dbReference>
<keyword evidence="6" id="KW-1185">Reference proteome</keyword>
<evidence type="ECO:0000259" key="2">
    <source>
        <dbReference type="Pfam" id="PF00534"/>
    </source>
</evidence>
<evidence type="ECO:0000313" key="6">
    <source>
        <dbReference type="Proteomes" id="UP000070255"/>
    </source>
</evidence>
<dbReference type="Pfam" id="PF13439">
    <property type="entry name" value="Glyco_transf_4"/>
    <property type="match status" value="1"/>
</dbReference>
<feature type="domain" description="Glycosyl transferase family 1" evidence="2">
    <location>
        <begin position="165"/>
        <end position="279"/>
    </location>
</feature>
<dbReference type="EMBL" id="LNJQ01000001">
    <property type="protein sequence ID" value="KWZ42127.1"/>
    <property type="molecule type" value="Genomic_DNA"/>
</dbReference>
<dbReference type="Gene3D" id="3.90.550.10">
    <property type="entry name" value="Spore Coat Polysaccharide Biosynthesis Protein SpsA, Chain A"/>
    <property type="match status" value="1"/>
</dbReference>
<keyword evidence="1 5" id="KW-0808">Transferase</keyword>
<evidence type="ECO:0000256" key="1">
    <source>
        <dbReference type="ARBA" id="ARBA00022679"/>
    </source>
</evidence>
<dbReference type="CDD" id="cd03801">
    <property type="entry name" value="GT4_PimA-like"/>
    <property type="match status" value="2"/>
</dbReference>
<accession>A0ABR5TAU7</accession>
<evidence type="ECO:0000313" key="5">
    <source>
        <dbReference type="EMBL" id="KWZ42127.1"/>
    </source>
</evidence>